<dbReference type="EMBL" id="CAXLJM020000160">
    <property type="protein sequence ID" value="CAL8143868.1"/>
    <property type="molecule type" value="Genomic_DNA"/>
</dbReference>
<protein>
    <submittedName>
        <fullName evidence="2">Uncharacterized protein</fullName>
    </submittedName>
</protein>
<name>A0ABP1S5N4_9HEXA</name>
<reference evidence="2 3" key="1">
    <citation type="submission" date="2024-08" db="EMBL/GenBank/DDBJ databases">
        <authorList>
            <person name="Cucini C."/>
            <person name="Frati F."/>
        </authorList>
    </citation>
    <scope>NUCLEOTIDE SEQUENCE [LARGE SCALE GENOMIC DNA]</scope>
</reference>
<feature type="transmembrane region" description="Helical" evidence="1">
    <location>
        <begin position="65"/>
        <end position="88"/>
    </location>
</feature>
<sequence length="159" mass="18602">MPPSCCRASVRQQCDRDFLTSAGSGVTYRELGADPQAYKNIEDNIRRDNCILKLQEVVADIRSKWIYFTIWFVGIQSWFVFLVAYFCYLIQELNETERGTSQLADYKWSLPIRRRVPKDQMKSTYNSLKNLKSAKSITKQYKNAIYHDFIEIKPPPRAS</sequence>
<proteinExistence type="predicted"/>
<comment type="caution">
    <text evidence="2">The sequence shown here is derived from an EMBL/GenBank/DDBJ whole genome shotgun (WGS) entry which is preliminary data.</text>
</comment>
<evidence type="ECO:0000256" key="1">
    <source>
        <dbReference type="SAM" id="Phobius"/>
    </source>
</evidence>
<evidence type="ECO:0000313" key="3">
    <source>
        <dbReference type="Proteomes" id="UP001642540"/>
    </source>
</evidence>
<keyword evidence="1" id="KW-0472">Membrane</keyword>
<organism evidence="2 3">
    <name type="scientific">Orchesella dallaii</name>
    <dbReference type="NCBI Taxonomy" id="48710"/>
    <lineage>
        <taxon>Eukaryota</taxon>
        <taxon>Metazoa</taxon>
        <taxon>Ecdysozoa</taxon>
        <taxon>Arthropoda</taxon>
        <taxon>Hexapoda</taxon>
        <taxon>Collembola</taxon>
        <taxon>Entomobryomorpha</taxon>
        <taxon>Entomobryoidea</taxon>
        <taxon>Orchesellidae</taxon>
        <taxon>Orchesellinae</taxon>
        <taxon>Orchesella</taxon>
    </lineage>
</organism>
<keyword evidence="1" id="KW-1133">Transmembrane helix</keyword>
<evidence type="ECO:0000313" key="2">
    <source>
        <dbReference type="EMBL" id="CAL8143868.1"/>
    </source>
</evidence>
<dbReference type="Proteomes" id="UP001642540">
    <property type="component" value="Unassembled WGS sequence"/>
</dbReference>
<keyword evidence="3" id="KW-1185">Reference proteome</keyword>
<gene>
    <name evidence="2" type="ORF">ODALV1_LOCUS29972</name>
</gene>
<keyword evidence="1" id="KW-0812">Transmembrane</keyword>
<accession>A0ABP1S5N4</accession>